<dbReference type="RefSeq" id="WP_106215712.1">
    <property type="nucleotide sequence ID" value="NZ_PVZF01000036.1"/>
</dbReference>
<dbReference type="GO" id="GO:0003911">
    <property type="term" value="F:DNA ligase (NAD+) activity"/>
    <property type="evidence" value="ECO:0007669"/>
    <property type="project" value="UniProtKB-UniRule"/>
</dbReference>
<keyword evidence="9" id="KW-0460">Magnesium</keyword>
<dbReference type="Pfam" id="PF03120">
    <property type="entry name" value="OB_DNA_ligase"/>
    <property type="match status" value="1"/>
</dbReference>
<reference evidence="11 12" key="1">
    <citation type="submission" date="2018-03" db="EMBL/GenBank/DDBJ databases">
        <title>Genomic Encyclopedia of Archaeal and Bacterial Type Strains, Phase II (KMG-II): from individual species to whole genera.</title>
        <authorList>
            <person name="Goeker M."/>
        </authorList>
    </citation>
    <scope>NUCLEOTIDE SEQUENCE [LARGE SCALE GENOMIC DNA]</scope>
    <source>
        <strain evidence="11 12">DSM 19711</strain>
    </source>
</reference>
<keyword evidence="1 9" id="KW-0436">Ligase</keyword>
<dbReference type="NCBIfam" id="TIGR00575">
    <property type="entry name" value="dnlj"/>
    <property type="match status" value="1"/>
</dbReference>
<keyword evidence="5 9" id="KW-0862">Zinc</keyword>
<proteinExistence type="inferred from homology"/>
<evidence type="ECO:0000256" key="9">
    <source>
        <dbReference type="HAMAP-Rule" id="MF_01588"/>
    </source>
</evidence>
<dbReference type="EMBL" id="PVZF01000036">
    <property type="protein sequence ID" value="PRY06017.1"/>
    <property type="molecule type" value="Genomic_DNA"/>
</dbReference>
<evidence type="ECO:0000259" key="10">
    <source>
        <dbReference type="PROSITE" id="PS50172"/>
    </source>
</evidence>
<evidence type="ECO:0000256" key="1">
    <source>
        <dbReference type="ARBA" id="ARBA00022598"/>
    </source>
</evidence>
<dbReference type="Gene3D" id="1.10.150.20">
    <property type="entry name" value="5' to 3' exonuclease, C-terminal subdomain"/>
    <property type="match status" value="2"/>
</dbReference>
<dbReference type="HAMAP" id="MF_01588">
    <property type="entry name" value="DNA_ligase_A"/>
    <property type="match status" value="1"/>
</dbReference>
<keyword evidence="6 9" id="KW-0520">NAD</keyword>
<comment type="catalytic activity">
    <reaction evidence="8 9">
        <text>NAD(+) + (deoxyribonucleotide)n-3'-hydroxyl + 5'-phospho-(deoxyribonucleotide)m = (deoxyribonucleotide)n+m + AMP + beta-nicotinamide D-nucleotide.</text>
        <dbReference type="EC" id="6.5.1.2"/>
    </reaction>
</comment>
<evidence type="ECO:0000256" key="8">
    <source>
        <dbReference type="ARBA" id="ARBA00034005"/>
    </source>
</evidence>
<dbReference type="SMART" id="SM00292">
    <property type="entry name" value="BRCT"/>
    <property type="match status" value="1"/>
</dbReference>
<feature type="active site" description="N6-AMP-lysine intermediate" evidence="9">
    <location>
        <position position="119"/>
    </location>
</feature>
<dbReference type="SUPFAM" id="SSF50249">
    <property type="entry name" value="Nucleic acid-binding proteins"/>
    <property type="match status" value="1"/>
</dbReference>
<feature type="binding site" evidence="9">
    <location>
        <position position="181"/>
    </location>
    <ligand>
        <name>NAD(+)</name>
        <dbReference type="ChEBI" id="CHEBI:57540"/>
    </ligand>
</feature>
<evidence type="ECO:0000256" key="2">
    <source>
        <dbReference type="ARBA" id="ARBA00022705"/>
    </source>
</evidence>
<dbReference type="PROSITE" id="PS50172">
    <property type="entry name" value="BRCT"/>
    <property type="match status" value="1"/>
</dbReference>
<keyword evidence="9" id="KW-0464">Manganese</keyword>
<feature type="binding site" evidence="9">
    <location>
        <position position="140"/>
    </location>
    <ligand>
        <name>NAD(+)</name>
        <dbReference type="ChEBI" id="CHEBI:57540"/>
    </ligand>
</feature>
<evidence type="ECO:0000313" key="11">
    <source>
        <dbReference type="EMBL" id="PRY06017.1"/>
    </source>
</evidence>
<evidence type="ECO:0000256" key="7">
    <source>
        <dbReference type="ARBA" id="ARBA00023204"/>
    </source>
</evidence>
<dbReference type="InterPro" id="IPR001679">
    <property type="entry name" value="DNA_ligase"/>
</dbReference>
<keyword evidence="3 9" id="KW-0479">Metal-binding</keyword>
<dbReference type="PIRSF" id="PIRSF001604">
    <property type="entry name" value="LigA"/>
    <property type="match status" value="1"/>
</dbReference>
<dbReference type="Pfam" id="PF00533">
    <property type="entry name" value="BRCT"/>
    <property type="match status" value="1"/>
</dbReference>
<comment type="function">
    <text evidence="9">DNA ligase that catalyzes the formation of phosphodiester linkages between 5'-phosphoryl and 3'-hydroxyl groups in double-stranded DNA using NAD as a coenzyme and as the energy source for the reaction. It is essential for DNA replication and repair of damaged DNA.</text>
</comment>
<name>A0A2T0QNH2_9ACTN</name>
<dbReference type="Gene3D" id="2.40.50.140">
    <property type="entry name" value="Nucleic acid-binding proteins"/>
    <property type="match status" value="1"/>
</dbReference>
<protein>
    <recommendedName>
        <fullName evidence="9">DNA ligase</fullName>
        <ecNumber evidence="9">6.5.1.2</ecNumber>
    </recommendedName>
    <alternativeName>
        <fullName evidence="9">Polydeoxyribonucleotide synthase [NAD(+)]</fullName>
    </alternativeName>
</protein>
<evidence type="ECO:0000256" key="6">
    <source>
        <dbReference type="ARBA" id="ARBA00023027"/>
    </source>
</evidence>
<evidence type="ECO:0000256" key="3">
    <source>
        <dbReference type="ARBA" id="ARBA00022723"/>
    </source>
</evidence>
<evidence type="ECO:0000256" key="4">
    <source>
        <dbReference type="ARBA" id="ARBA00022763"/>
    </source>
</evidence>
<dbReference type="Gene3D" id="6.20.10.30">
    <property type="match status" value="1"/>
</dbReference>
<dbReference type="GO" id="GO:0046872">
    <property type="term" value="F:metal ion binding"/>
    <property type="evidence" value="ECO:0007669"/>
    <property type="project" value="UniProtKB-KW"/>
</dbReference>
<comment type="caution">
    <text evidence="11">The sequence shown here is derived from an EMBL/GenBank/DDBJ whole genome shotgun (WGS) entry which is preliminary data.</text>
</comment>
<feature type="binding site" evidence="9">
    <location>
        <begin position="40"/>
        <end position="44"/>
    </location>
    <ligand>
        <name>NAD(+)</name>
        <dbReference type="ChEBI" id="CHEBI:57540"/>
    </ligand>
</feature>
<dbReference type="CDD" id="cd17748">
    <property type="entry name" value="BRCT_DNA_ligase_like"/>
    <property type="match status" value="1"/>
</dbReference>
<feature type="binding site" evidence="9">
    <location>
        <position position="117"/>
    </location>
    <ligand>
        <name>NAD(+)</name>
        <dbReference type="ChEBI" id="CHEBI:57540"/>
    </ligand>
</feature>
<feature type="binding site" evidence="9">
    <location>
        <position position="336"/>
    </location>
    <ligand>
        <name>NAD(+)</name>
        <dbReference type="ChEBI" id="CHEBI:57540"/>
    </ligand>
</feature>
<dbReference type="InterPro" id="IPR001357">
    <property type="entry name" value="BRCT_dom"/>
</dbReference>
<feature type="domain" description="BRCT" evidence="10">
    <location>
        <begin position="614"/>
        <end position="691"/>
    </location>
</feature>
<keyword evidence="4 9" id="KW-0227">DNA damage</keyword>
<feature type="binding site" evidence="9">
    <location>
        <position position="451"/>
    </location>
    <ligand>
        <name>Zn(2+)</name>
        <dbReference type="ChEBI" id="CHEBI:29105"/>
    </ligand>
</feature>
<dbReference type="Gene3D" id="3.40.50.10190">
    <property type="entry name" value="BRCT domain"/>
    <property type="match status" value="1"/>
</dbReference>
<dbReference type="SUPFAM" id="SSF47781">
    <property type="entry name" value="RuvA domain 2-like"/>
    <property type="match status" value="1"/>
</dbReference>
<evidence type="ECO:0000256" key="5">
    <source>
        <dbReference type="ARBA" id="ARBA00022833"/>
    </source>
</evidence>
<dbReference type="InterPro" id="IPR036420">
    <property type="entry name" value="BRCT_dom_sf"/>
</dbReference>
<feature type="binding site" evidence="9">
    <location>
        <position position="430"/>
    </location>
    <ligand>
        <name>Zn(2+)</name>
        <dbReference type="ChEBI" id="CHEBI:29105"/>
    </ligand>
</feature>
<feature type="binding site" evidence="9">
    <location>
        <position position="312"/>
    </location>
    <ligand>
        <name>NAD(+)</name>
        <dbReference type="ChEBI" id="CHEBI:57540"/>
    </ligand>
</feature>
<dbReference type="InterPro" id="IPR013840">
    <property type="entry name" value="DNAligase_N"/>
</dbReference>
<dbReference type="GO" id="GO:0006281">
    <property type="term" value="P:DNA repair"/>
    <property type="evidence" value="ECO:0007669"/>
    <property type="project" value="UniProtKB-KW"/>
</dbReference>
<dbReference type="Gene3D" id="3.30.470.30">
    <property type="entry name" value="DNA ligase/mRNA capping enzyme"/>
    <property type="match status" value="1"/>
</dbReference>
<sequence length="691" mass="72319">MTEISTNPGAFTDQASFTAAVAQVQEAEVAYRLDQPLMPDSAFDALKDRVAATKAAHPDWNDEGVTTQVASGASVGGDVRHSSPMLSLAKATTVEEVRAFITGLTVDGQEPGPLVVEVKMDGCAISARYENGALVLAAQRGDGTSGEDITGQITRGAGVAGLPARLTTSAGQSWSGEVRGEVYMSETDFDAANELRVAAGSAPFANPRNAVSGSLRNIDRTYDVPMSFAAYDLLPTQTDSQDSTGGGAGGELATYSQSLGTAQTLGFATARQLLPQNLRTPHEGTEDVLAAIEAIEALRPALGFPIDGSVLKVDSLATRRRLGQRTGSPRWALAYKYAPDTAVTTLRDIEISVGRTGRLGFRAVLDPVAVGGTTITYVTMHNAPWIIERDLRIGDEVWVYRAGDVIPRVTSANLAARPADAQPWSAPTHCPQCGEELDTTSLLWRCHTPSCSIAGALDYWASSDALDIDGIGTVVCEALAETGLARDVADLYDLTVAQWASLPLGVTETGATRTLGELNAAKIVDGLEASKTQPLNRVITGLGIRMTGRSVGRWLAARFGSMDALRAASVEELAAINKLGTIKATHIADGLTRLSPVIDRLAAHGLTMTVPDDGAAKPLAGKTYVVSGAVPGYTRTTIAERIEALGGTASSSVSAKTTALVTAETDTAKARKAAQLDIPVIDPTEFAAMLA</sequence>
<feature type="binding site" evidence="9">
    <location>
        <begin position="87"/>
        <end position="88"/>
    </location>
    <ligand>
        <name>NAD(+)</name>
        <dbReference type="ChEBI" id="CHEBI:57540"/>
    </ligand>
</feature>
<dbReference type="SUPFAM" id="SSF56091">
    <property type="entry name" value="DNA ligase/mRNA capping enzyme, catalytic domain"/>
    <property type="match status" value="1"/>
</dbReference>
<dbReference type="NCBIfam" id="NF005932">
    <property type="entry name" value="PRK07956.1"/>
    <property type="match status" value="1"/>
</dbReference>
<feature type="binding site" evidence="9">
    <location>
        <position position="446"/>
    </location>
    <ligand>
        <name>Zn(2+)</name>
        <dbReference type="ChEBI" id="CHEBI:29105"/>
    </ligand>
</feature>
<dbReference type="GO" id="GO:0006260">
    <property type="term" value="P:DNA replication"/>
    <property type="evidence" value="ECO:0007669"/>
    <property type="project" value="UniProtKB-KW"/>
</dbReference>
<dbReference type="Pfam" id="PF12826">
    <property type="entry name" value="HHH_2"/>
    <property type="match status" value="1"/>
</dbReference>
<evidence type="ECO:0000313" key="12">
    <source>
        <dbReference type="Proteomes" id="UP000238083"/>
    </source>
</evidence>
<keyword evidence="2 9" id="KW-0235">DNA replication</keyword>
<dbReference type="Proteomes" id="UP000238083">
    <property type="component" value="Unassembled WGS sequence"/>
</dbReference>
<comment type="similarity">
    <text evidence="9">Belongs to the NAD-dependent DNA ligase family. LigA subfamily.</text>
</comment>
<organism evidence="11 12">
    <name type="scientific">Kineococcus rhizosphaerae</name>
    <dbReference type="NCBI Taxonomy" id="559628"/>
    <lineage>
        <taxon>Bacteria</taxon>
        <taxon>Bacillati</taxon>
        <taxon>Actinomycetota</taxon>
        <taxon>Actinomycetes</taxon>
        <taxon>Kineosporiales</taxon>
        <taxon>Kineosporiaceae</taxon>
        <taxon>Kineococcus</taxon>
    </lineage>
</organism>
<dbReference type="Pfam" id="PF01653">
    <property type="entry name" value="DNA_ligase_aden"/>
    <property type="match status" value="1"/>
</dbReference>
<keyword evidence="12" id="KW-1185">Reference proteome</keyword>
<accession>A0A2T0QNH2</accession>
<dbReference type="InterPro" id="IPR010994">
    <property type="entry name" value="RuvA_2-like"/>
</dbReference>
<dbReference type="InterPro" id="IPR013839">
    <property type="entry name" value="DNAligase_adenylation"/>
</dbReference>
<comment type="cofactor">
    <cofactor evidence="9">
        <name>Mg(2+)</name>
        <dbReference type="ChEBI" id="CHEBI:18420"/>
    </cofactor>
    <cofactor evidence="9">
        <name>Mn(2+)</name>
        <dbReference type="ChEBI" id="CHEBI:29035"/>
    </cofactor>
</comment>
<dbReference type="InterPro" id="IPR041663">
    <property type="entry name" value="DisA/LigA_HHH"/>
</dbReference>
<dbReference type="AlphaFoldDB" id="A0A2T0QNH2"/>
<dbReference type="InterPro" id="IPR004150">
    <property type="entry name" value="NAD_DNA_ligase_OB"/>
</dbReference>
<dbReference type="SMART" id="SM00532">
    <property type="entry name" value="LIGANc"/>
    <property type="match status" value="1"/>
</dbReference>
<dbReference type="EC" id="6.5.1.2" evidence="9"/>
<dbReference type="SUPFAM" id="SSF52113">
    <property type="entry name" value="BRCT domain"/>
    <property type="match status" value="1"/>
</dbReference>
<dbReference type="InterPro" id="IPR012340">
    <property type="entry name" value="NA-bd_OB-fold"/>
</dbReference>
<keyword evidence="7 9" id="KW-0234">DNA repair</keyword>
<gene>
    <name evidence="9" type="primary">ligA</name>
    <name evidence="11" type="ORF">CLV37_1365</name>
</gene>
<feature type="binding site" evidence="9">
    <location>
        <position position="433"/>
    </location>
    <ligand>
        <name>Zn(2+)</name>
        <dbReference type="ChEBI" id="CHEBI:29105"/>
    </ligand>
</feature>
<dbReference type="OrthoDB" id="9759736at2"/>